<dbReference type="EMBL" id="BMUE01000007">
    <property type="protein sequence ID" value="GGW57270.1"/>
    <property type="molecule type" value="Genomic_DNA"/>
</dbReference>
<organism evidence="3 4">
    <name type="scientific">Streptomyces lucensis JCM 4490</name>
    <dbReference type="NCBI Taxonomy" id="1306176"/>
    <lineage>
        <taxon>Bacteria</taxon>
        <taxon>Bacillati</taxon>
        <taxon>Actinomycetota</taxon>
        <taxon>Actinomycetes</taxon>
        <taxon>Kitasatosporales</taxon>
        <taxon>Streptomycetaceae</taxon>
        <taxon>Streptomyces</taxon>
    </lineage>
</organism>
<dbReference type="Proteomes" id="UP000620224">
    <property type="component" value="Unassembled WGS sequence"/>
</dbReference>
<dbReference type="PANTHER" id="PTHR43682">
    <property type="entry name" value="LACTATE UTILIZATION PROTEIN C"/>
    <property type="match status" value="1"/>
</dbReference>
<reference evidence="3" key="1">
    <citation type="journal article" date="2014" name="Int. J. Syst. Evol. Microbiol.">
        <title>Complete genome sequence of Corynebacterium casei LMG S-19264T (=DSM 44701T), isolated from a smear-ripened cheese.</title>
        <authorList>
            <consortium name="US DOE Joint Genome Institute (JGI-PGF)"/>
            <person name="Walter F."/>
            <person name="Albersmeier A."/>
            <person name="Kalinowski J."/>
            <person name="Ruckert C."/>
        </authorList>
    </citation>
    <scope>NUCLEOTIDE SEQUENCE</scope>
    <source>
        <strain evidence="3">JCM 4490</strain>
    </source>
</reference>
<reference evidence="3" key="2">
    <citation type="submission" date="2020-09" db="EMBL/GenBank/DDBJ databases">
        <authorList>
            <person name="Sun Q."/>
            <person name="Ohkuma M."/>
        </authorList>
    </citation>
    <scope>NUCLEOTIDE SEQUENCE</scope>
    <source>
        <strain evidence="3">JCM 4490</strain>
    </source>
</reference>
<name>A0A918J9E4_9ACTN</name>
<feature type="domain" description="LUD" evidence="2">
    <location>
        <begin position="126"/>
        <end position="222"/>
    </location>
</feature>
<evidence type="ECO:0000313" key="4">
    <source>
        <dbReference type="Proteomes" id="UP000620224"/>
    </source>
</evidence>
<dbReference type="InterPro" id="IPR003741">
    <property type="entry name" value="LUD_dom"/>
</dbReference>
<dbReference type="Gene3D" id="3.40.50.10420">
    <property type="entry name" value="NagB/RpiA/CoA transferase-like"/>
    <property type="match status" value="1"/>
</dbReference>
<keyword evidence="4" id="KW-1185">Reference proteome</keyword>
<dbReference type="Pfam" id="PF02589">
    <property type="entry name" value="LUD_dom"/>
    <property type="match status" value="1"/>
</dbReference>
<feature type="region of interest" description="Disordered" evidence="1">
    <location>
        <begin position="224"/>
        <end position="243"/>
    </location>
</feature>
<gene>
    <name evidence="3" type="ORF">GCM10010503_38270</name>
</gene>
<dbReference type="AlphaFoldDB" id="A0A918J9E4"/>
<dbReference type="RefSeq" id="WP_229816123.1">
    <property type="nucleotide sequence ID" value="NZ_BMUE01000007.1"/>
</dbReference>
<dbReference type="InterPro" id="IPR037171">
    <property type="entry name" value="NagB/RpiA_transferase-like"/>
</dbReference>
<evidence type="ECO:0000313" key="3">
    <source>
        <dbReference type="EMBL" id="GGW57270.1"/>
    </source>
</evidence>
<dbReference type="PANTHER" id="PTHR43682:SF1">
    <property type="entry name" value="LACTATE UTILIZATION PROTEIN C"/>
    <property type="match status" value="1"/>
</dbReference>
<dbReference type="InterPro" id="IPR024185">
    <property type="entry name" value="FTHF_cligase-like_sf"/>
</dbReference>
<sequence length="243" mass="25150">MTASFRSAAREEVLARIRRAVGGSSAVEQRYAQVPRGYRNAGGAQRPGEAGSPQTVALFLERLADYGASARLVDASAAPSAIAEALTGRSAGTVVVPHGFPEPWHAGLAEVRVLGDDPPVGLDALDTVDGVVTTAATGVAATGTFVLDGGPGQGRRALTLVPDYHLCVIPADRIVRSVPEAVALLDPVRPLTFVSGPSATSDIEMKRVEGVHGPRTLEVLVVAAEPPPPPPGDHRPIYDPAEP</sequence>
<comment type="caution">
    <text evidence="3">The sequence shown here is derived from an EMBL/GenBank/DDBJ whole genome shotgun (WGS) entry which is preliminary data.</text>
</comment>
<accession>A0A918J9E4</accession>
<proteinExistence type="predicted"/>
<evidence type="ECO:0000256" key="1">
    <source>
        <dbReference type="SAM" id="MobiDB-lite"/>
    </source>
</evidence>
<dbReference type="SUPFAM" id="SSF100950">
    <property type="entry name" value="NagB/RpiA/CoA transferase-like"/>
    <property type="match status" value="1"/>
</dbReference>
<protein>
    <submittedName>
        <fullName evidence="3">Lactate utilization protein C</fullName>
    </submittedName>
</protein>
<evidence type="ECO:0000259" key="2">
    <source>
        <dbReference type="Pfam" id="PF02589"/>
    </source>
</evidence>